<reference evidence="3" key="4">
    <citation type="submission" date="2017-11" db="EMBL/GenBank/DDBJ databases">
        <title>Complete genome sequence of Serratia sp. ATCC 39006.</title>
        <authorList>
            <person name="Hampton H.G."/>
            <person name="Jackson S.A."/>
            <person name="Jauregui R."/>
            <person name="Poulter G.T.M."/>
            <person name="Salmond G.P.C."/>
            <person name="Fineran P.C."/>
        </authorList>
    </citation>
    <scope>NUCLEOTIDE SEQUENCE</scope>
    <source>
        <strain evidence="3">ATCC 39006</strain>
    </source>
</reference>
<sequence length="211" mass="23435">MKCCWLLLFLPFAWDEHHIEITFEVDVDKTPEVKSSATDVTAGYRIPGYLLAIYATLLISLGWLSHQRWTEMENPPLIVPTTAIAASILPHTVQAQNTTGRLVGNLTPAQTQHKKNRLPVKHTINNSALNTVEPGELPPLIYSAHVYTSGQKQRSITLNRQLYHEGDSPIKGLIIERIEQDVTVFSFNGEPVILDALEDWPGGKPAAPPAE</sequence>
<dbReference type="RefSeq" id="WP_021016728.1">
    <property type="nucleotide sequence ID" value="NZ_CP025084.1"/>
</dbReference>
<protein>
    <submittedName>
        <fullName evidence="3">General secretion pathway protein GspB</fullName>
    </submittedName>
</protein>
<reference evidence="3 4" key="1">
    <citation type="journal article" date="2013" name="Genome Announc.">
        <title>Draft genome sequence of Serratia sp. strain ATCC 39006, a model bacterium for analysis of the biosynthesis and regulation of prodigiosin, a carbapenem, and gas vesicles.</title>
        <authorList>
            <person name="Fineran P.C."/>
            <person name="Iglesias Cans M.C."/>
            <person name="Ramsay J.P."/>
            <person name="Wilf N.M."/>
            <person name="Cossyleon D."/>
            <person name="McNeil M.B."/>
            <person name="Williamson N.R."/>
            <person name="Monson R.E."/>
            <person name="Becher S.A."/>
            <person name="Stanton J.A."/>
            <person name="Brugger K."/>
            <person name="Brown S.D."/>
            <person name="Salmond G.P."/>
        </authorList>
    </citation>
    <scope>NUCLEOTIDE SEQUENCE [LARGE SCALE GENOMIC DNA]</scope>
    <source>
        <strain evidence="3">ATCC 39006</strain>
        <strain evidence="4">ATCC 39006 / SC 11482</strain>
    </source>
</reference>
<dbReference type="KEGG" id="sera:Ser39006_010015"/>
<evidence type="ECO:0000313" key="2">
    <source>
        <dbReference type="EMBL" id="AUH00109.1"/>
    </source>
</evidence>
<dbReference type="EMBL" id="CP025085">
    <property type="protein sequence ID" value="AUH00109.1"/>
    <property type="molecule type" value="Genomic_DNA"/>
</dbReference>
<dbReference type="Proteomes" id="UP000017700">
    <property type="component" value="Chromosome"/>
</dbReference>
<dbReference type="NCBIfam" id="NF037978">
    <property type="entry name" value="T2SS_GspB"/>
    <property type="match status" value="1"/>
</dbReference>
<reference evidence="3" key="2">
    <citation type="submission" date="2013-09" db="EMBL/GenBank/DDBJ databases">
        <authorList>
            <person name="Wang G."/>
            <person name="Yang Y."/>
            <person name="Su Y."/>
        </authorList>
    </citation>
    <scope>NUCLEOTIDE SEQUENCE</scope>
    <source>
        <strain evidence="3">ATCC 39006</strain>
    </source>
</reference>
<dbReference type="AlphaFoldDB" id="A0A2I5TIN6"/>
<dbReference type="Pfam" id="PF16537">
    <property type="entry name" value="T2SSB"/>
    <property type="match status" value="1"/>
</dbReference>
<evidence type="ECO:0000313" key="3">
    <source>
        <dbReference type="EMBL" id="AUH04428.1"/>
    </source>
</evidence>
<evidence type="ECO:0000313" key="5">
    <source>
        <dbReference type="Proteomes" id="UP000233778"/>
    </source>
</evidence>
<organism evidence="3 4">
    <name type="scientific">Serratia sp. (strain ATCC 39006)</name>
    <name type="common">Prodigiosinella confusarubida</name>
    <dbReference type="NCBI Taxonomy" id="104623"/>
    <lineage>
        <taxon>Bacteria</taxon>
        <taxon>Pseudomonadati</taxon>
        <taxon>Pseudomonadota</taxon>
        <taxon>Gammaproteobacteria</taxon>
        <taxon>Enterobacterales</taxon>
        <taxon>Pectobacteriaceae</taxon>
        <taxon>Prodigiosinella</taxon>
    </lineage>
</organism>
<dbReference type="InterPro" id="IPR032389">
    <property type="entry name" value="GspB_C"/>
</dbReference>
<dbReference type="Proteomes" id="UP000233778">
    <property type="component" value="Chromosome"/>
</dbReference>
<dbReference type="GO" id="GO:0015627">
    <property type="term" value="C:type II protein secretion system complex"/>
    <property type="evidence" value="ECO:0007669"/>
    <property type="project" value="InterPro"/>
</dbReference>
<evidence type="ECO:0000259" key="1">
    <source>
        <dbReference type="Pfam" id="PF16537"/>
    </source>
</evidence>
<name>A0A2I5TIN6_SERS3</name>
<feature type="domain" description="Type II secretion system protein GspB C-terminal" evidence="1">
    <location>
        <begin position="137"/>
        <end position="196"/>
    </location>
</feature>
<accession>A0A2I5TIN6</accession>
<gene>
    <name evidence="2" type="ORF">CWC46_10010</name>
    <name evidence="3" type="ORF">Ser39006_010015</name>
</gene>
<dbReference type="EMBL" id="CP025084">
    <property type="protein sequence ID" value="AUH04428.1"/>
    <property type="molecule type" value="Genomic_DNA"/>
</dbReference>
<reference evidence="2 5" key="3">
    <citation type="submission" date="2017-11" db="EMBL/GenBank/DDBJ databases">
        <title>Complete genome sequence of Serratia sp. ATCC 39006 LacA.</title>
        <authorList>
            <person name="Hampton H.G."/>
            <person name="Jackson S.A."/>
            <person name="Jauregui R."/>
            <person name="Poulter G.T.M."/>
            <person name="Salmond G.P.C."/>
            <person name="Fineran P.C."/>
        </authorList>
    </citation>
    <scope>NUCLEOTIDE SEQUENCE [LARGE SCALE GENOMIC DNA]</scope>
    <source>
        <strain evidence="2 5">ATCC 39006</strain>
    </source>
</reference>
<dbReference type="OrthoDB" id="5432325at2"/>
<evidence type="ECO:0000313" key="4">
    <source>
        <dbReference type="Proteomes" id="UP000017700"/>
    </source>
</evidence>
<keyword evidence="4" id="KW-1185">Reference proteome</keyword>
<dbReference type="KEGG" id="serq:CWC46_10010"/>
<proteinExistence type="predicted"/>